<evidence type="ECO:0000313" key="2">
    <source>
        <dbReference type="Proteomes" id="UP000013190"/>
    </source>
</evidence>
<dbReference type="RefSeq" id="WP_004663241.1">
    <property type="nucleotide sequence ID" value="NZ_BMDV01000001.1"/>
</dbReference>
<dbReference type="Proteomes" id="UP000013190">
    <property type="component" value="Unassembled WGS sequence"/>
</dbReference>
<dbReference type="GeneID" id="92835973"/>
<organism evidence="1 2">
    <name type="scientific">Acinetobacter modestus</name>
    <dbReference type="NCBI Taxonomy" id="1776740"/>
    <lineage>
        <taxon>Bacteria</taxon>
        <taxon>Pseudomonadati</taxon>
        <taxon>Pseudomonadota</taxon>
        <taxon>Gammaproteobacteria</taxon>
        <taxon>Moraxellales</taxon>
        <taxon>Moraxellaceae</taxon>
        <taxon>Acinetobacter</taxon>
    </lineage>
</organism>
<comment type="caution">
    <text evidence="1">The sequence shown here is derived from an EMBL/GenBank/DDBJ whole genome shotgun (WGS) entry which is preliminary data.</text>
</comment>
<gene>
    <name evidence="1" type="ORF">F992_02613</name>
</gene>
<proteinExistence type="predicted"/>
<reference evidence="1 2" key="2">
    <citation type="journal article" date="2016" name="Int. J. Syst. Evol. Microbiol.">
        <title>Taxonomy of haemolytic and/or proteolytic strains of the genus Acinetobacter with the proposal of Acinetobacter courvalinii sp. nov. (genomic species 14 sensu Bouvet &amp; Jeanjean), Acinetobacter dispersus sp. nov. (genomic species 17), Acinetobacter modestus sp. nov., Acinetobacter proteolyticus sp. nov. and Acinetobacter vivianii sp. nov.</title>
        <authorList>
            <person name="Nemec A."/>
            <person name="Radolfova-Krizova L."/>
            <person name="Maixnerova M."/>
            <person name="Vrestiakova E."/>
            <person name="Jezek P."/>
            <person name="Sedo O."/>
        </authorList>
    </citation>
    <scope>NUCLEOTIDE SEQUENCE [LARGE SCALE GENOMIC DNA]</scope>
    <source>
        <strain evidence="1 2">NIPH 236</strain>
    </source>
</reference>
<name>A0ABP2TVG6_9GAMM</name>
<keyword evidence="2" id="KW-1185">Reference proteome</keyword>
<protein>
    <submittedName>
        <fullName evidence="1">Uncharacterized protein</fullName>
    </submittedName>
</protein>
<dbReference type="EMBL" id="APOJ01000027">
    <property type="protein sequence ID" value="ENU26276.1"/>
    <property type="molecule type" value="Genomic_DNA"/>
</dbReference>
<dbReference type="Pfam" id="PF18977">
    <property type="entry name" value="DUF5713"/>
    <property type="match status" value="1"/>
</dbReference>
<reference evidence="2" key="1">
    <citation type="submission" date="2013-02" db="EMBL/GenBank/DDBJ databases">
        <title>The Genome Sequence of Acinetobacter sp. NIPH 236.</title>
        <authorList>
            <consortium name="The Broad Institute Genome Sequencing Platform"/>
            <consortium name="The Broad Institute Genome Sequencing Center for Infectious Disease"/>
            <person name="Cerqueira G."/>
            <person name="Feldgarden M."/>
            <person name="Courvalin P."/>
            <person name="Perichon B."/>
            <person name="Grillot-Courvalin C."/>
            <person name="Clermont D."/>
            <person name="Rocha E."/>
            <person name="Yoon E.-J."/>
            <person name="Nemec A."/>
            <person name="Walker B."/>
            <person name="Young S.K."/>
            <person name="Zeng Q."/>
            <person name="Gargeya S."/>
            <person name="Fitzgerald M."/>
            <person name="Haas B."/>
            <person name="Abouelleil A."/>
            <person name="Alvarado L."/>
            <person name="Arachchi H.M."/>
            <person name="Berlin A.M."/>
            <person name="Chapman S.B."/>
            <person name="Dewar J."/>
            <person name="Goldberg J."/>
            <person name="Griggs A."/>
            <person name="Gujja S."/>
            <person name="Hansen M."/>
            <person name="Howarth C."/>
            <person name="Imamovic A."/>
            <person name="Larimer J."/>
            <person name="McCowan C."/>
            <person name="Murphy C."/>
            <person name="Neiman D."/>
            <person name="Pearson M."/>
            <person name="Priest M."/>
            <person name="Roberts A."/>
            <person name="Saif S."/>
            <person name="Shea T."/>
            <person name="Sisk P."/>
            <person name="Sykes S."/>
            <person name="Wortman J."/>
            <person name="Nusbaum C."/>
            <person name="Birren B."/>
        </authorList>
    </citation>
    <scope>NUCLEOTIDE SEQUENCE [LARGE SCALE GENOMIC DNA]</scope>
    <source>
        <strain evidence="2">NIPH 236</strain>
    </source>
</reference>
<dbReference type="InterPro" id="IPR043767">
    <property type="entry name" value="DUF5713"/>
</dbReference>
<sequence>MQLQNEKMANYAFLTDMYDDSYFPDDLVKKGENILIALCQKIELTQPKTLAELYVLTHATTDQFNELQEEFWEKESEIETAAREAIAHDFDVIAGAYGFADADIEELIATRDW</sequence>
<evidence type="ECO:0000313" key="1">
    <source>
        <dbReference type="EMBL" id="ENU26276.1"/>
    </source>
</evidence>
<accession>A0ABP2TVG6</accession>